<evidence type="ECO:0000313" key="9">
    <source>
        <dbReference type="RefSeq" id="XP_022827760.1"/>
    </source>
</evidence>
<comment type="function">
    <text evidence="5">Involved in transvection phenomena (= synapsis-dependent gene expression), where the synaptic pairing of chromosomes carrying genes with which zeste interacts influences the expression of these genes. Zeste binds to DNA and stimulates transcription from a nearby promoter.</text>
</comment>
<evidence type="ECO:0000256" key="1">
    <source>
        <dbReference type="ARBA" id="ARBA00011764"/>
    </source>
</evidence>
<evidence type="ECO:0000256" key="4">
    <source>
        <dbReference type="ARBA" id="ARBA00023163"/>
    </source>
</evidence>
<dbReference type="InterPro" id="IPR001005">
    <property type="entry name" value="SANT/Myb"/>
</dbReference>
<accession>A0A9J7IWN7</accession>
<dbReference type="AlphaFoldDB" id="A0A9J7IWN7"/>
<dbReference type="InterPro" id="IPR028002">
    <property type="entry name" value="Myb_DNA-bind_5"/>
</dbReference>
<reference evidence="9" key="1">
    <citation type="submission" date="2025-08" db="UniProtKB">
        <authorList>
            <consortium name="RefSeq"/>
        </authorList>
    </citation>
    <scope>IDENTIFICATION</scope>
    <source>
        <strain evidence="9">Ishihara</strain>
        <tissue evidence="9">Whole body</tissue>
    </source>
</reference>
<sequence>MAEQQNIKAKPLVKDSIILLLDMIMKYPVITTKATNATNNKLKEEAWKSIAQEFSAVTGDLRRPEQIRLKWENLKKSARKRSAFIRQNNLKTGGGKSFIPPDDVLDRVASILGSTCNGLPAEFGGDADEAIASKAAEAIVEVFDFQPLPEIVQGSSVVVLGGDCGGNGGGGDCGGNGGGNGGTYTPNNYIFNTPKSAMNKRRKLSEEVQRAQRDKDLGLAAYFQAKAQKVILENKKIELENIKLELEIKLMKQKINCND</sequence>
<keyword evidence="4" id="KW-0804">Transcription</keyword>
<dbReference type="GeneID" id="111357356"/>
<evidence type="ECO:0000256" key="6">
    <source>
        <dbReference type="SAM" id="Coils"/>
    </source>
</evidence>
<keyword evidence="3" id="KW-0805">Transcription regulation</keyword>
<proteinExistence type="predicted"/>
<dbReference type="KEGG" id="sliu:111357356"/>
<keyword evidence="8" id="KW-1185">Reference proteome</keyword>
<organism evidence="8 9">
    <name type="scientific">Spodoptera litura</name>
    <name type="common">Asian cotton leafworm</name>
    <dbReference type="NCBI Taxonomy" id="69820"/>
    <lineage>
        <taxon>Eukaryota</taxon>
        <taxon>Metazoa</taxon>
        <taxon>Ecdysozoa</taxon>
        <taxon>Arthropoda</taxon>
        <taxon>Hexapoda</taxon>
        <taxon>Insecta</taxon>
        <taxon>Pterygota</taxon>
        <taxon>Neoptera</taxon>
        <taxon>Endopterygota</taxon>
        <taxon>Lepidoptera</taxon>
        <taxon>Glossata</taxon>
        <taxon>Ditrysia</taxon>
        <taxon>Noctuoidea</taxon>
        <taxon>Noctuidae</taxon>
        <taxon>Amphipyrinae</taxon>
        <taxon>Spodoptera</taxon>
    </lineage>
</organism>
<feature type="coiled-coil region" evidence="6">
    <location>
        <begin position="227"/>
        <end position="254"/>
    </location>
</feature>
<dbReference type="RefSeq" id="XP_022827760.1">
    <property type="nucleotide sequence ID" value="XM_022971992.1"/>
</dbReference>
<evidence type="ECO:0000256" key="5">
    <source>
        <dbReference type="ARBA" id="ARBA00025466"/>
    </source>
</evidence>
<protein>
    <recommendedName>
        <fullName evidence="2">Regulatory protein zeste</fullName>
    </recommendedName>
</protein>
<evidence type="ECO:0000256" key="2">
    <source>
        <dbReference type="ARBA" id="ARBA00016807"/>
    </source>
</evidence>
<evidence type="ECO:0000256" key="3">
    <source>
        <dbReference type="ARBA" id="ARBA00023015"/>
    </source>
</evidence>
<dbReference type="Proteomes" id="UP000301870">
    <property type="component" value="Chromosome 25"/>
</dbReference>
<dbReference type="SMART" id="SM00717">
    <property type="entry name" value="SANT"/>
    <property type="match status" value="1"/>
</dbReference>
<comment type="subunit">
    <text evidence="1">Self-associates forming complexes of several hundred monomers.</text>
</comment>
<evidence type="ECO:0000313" key="8">
    <source>
        <dbReference type="Proteomes" id="UP000301870"/>
    </source>
</evidence>
<name>A0A9J7IWN7_SPOLT</name>
<keyword evidence="6" id="KW-0175">Coiled coil</keyword>
<gene>
    <name evidence="9" type="primary">LOC111357356</name>
</gene>
<dbReference type="OrthoDB" id="7489964at2759"/>
<dbReference type="Pfam" id="PF13873">
    <property type="entry name" value="Myb_DNA-bind_5"/>
    <property type="match status" value="1"/>
</dbReference>
<evidence type="ECO:0000259" key="7">
    <source>
        <dbReference type="SMART" id="SM00717"/>
    </source>
</evidence>
<feature type="domain" description="Myb-like" evidence="7">
    <location>
        <begin position="8"/>
        <end position="77"/>
    </location>
</feature>